<dbReference type="InterPro" id="IPR003423">
    <property type="entry name" value="OMP_efflux"/>
</dbReference>
<keyword evidence="2" id="KW-0732">Signal</keyword>
<comment type="similarity">
    <text evidence="1">Belongs to the outer membrane factor (OMF) (TC 1.B.17) family.</text>
</comment>
<dbReference type="AlphaFoldDB" id="A0A383XPZ2"/>
<comment type="caution">
    <text evidence="3">The sequence shown here is derived from an EMBL/GenBank/DDBJ whole genome shotgun (WGS) entry which is preliminary data.</text>
</comment>
<evidence type="ECO:0000256" key="2">
    <source>
        <dbReference type="SAM" id="SignalP"/>
    </source>
</evidence>
<dbReference type="Gene3D" id="1.20.1600.10">
    <property type="entry name" value="Outer membrane efflux proteins (OEP)"/>
    <property type="match status" value="1"/>
</dbReference>
<name>A0A383XPZ2_9GAMM</name>
<evidence type="ECO:0000313" key="4">
    <source>
        <dbReference type="Proteomes" id="UP000251800"/>
    </source>
</evidence>
<dbReference type="SUPFAM" id="SSF56954">
    <property type="entry name" value="Outer membrane efflux proteins (OEP)"/>
    <property type="match status" value="1"/>
</dbReference>
<accession>A0A383XPZ2</accession>
<dbReference type="InterPro" id="IPR010131">
    <property type="entry name" value="MdtP/NodT-like"/>
</dbReference>
<evidence type="ECO:0000313" key="3">
    <source>
        <dbReference type="EMBL" id="PWN54696.1"/>
    </source>
</evidence>
<dbReference type="Proteomes" id="UP000251800">
    <property type="component" value="Unassembled WGS sequence"/>
</dbReference>
<dbReference type="OrthoDB" id="9791261at2"/>
<proteinExistence type="inferred from homology"/>
<protein>
    <recommendedName>
        <fullName evidence="5">TolC family protein</fullName>
    </recommendedName>
</protein>
<dbReference type="Pfam" id="PF02321">
    <property type="entry name" value="OEP"/>
    <property type="match status" value="2"/>
</dbReference>
<organism evidence="3 4">
    <name type="scientific">Abyssibacter profundi</name>
    <dbReference type="NCBI Taxonomy" id="2182787"/>
    <lineage>
        <taxon>Bacteria</taxon>
        <taxon>Pseudomonadati</taxon>
        <taxon>Pseudomonadota</taxon>
        <taxon>Gammaproteobacteria</taxon>
        <taxon>Chromatiales</taxon>
        <taxon>Oceanococcaceae</taxon>
        <taxon>Abyssibacter</taxon>
    </lineage>
</organism>
<gene>
    <name evidence="3" type="ORF">DEH80_15860</name>
</gene>
<keyword evidence="4" id="KW-1185">Reference proteome</keyword>
<feature type="signal peptide" evidence="2">
    <location>
        <begin position="1"/>
        <end position="22"/>
    </location>
</feature>
<evidence type="ECO:0008006" key="5">
    <source>
        <dbReference type="Google" id="ProtNLM"/>
    </source>
</evidence>
<dbReference type="PANTHER" id="PTHR30203">
    <property type="entry name" value="OUTER MEMBRANE CATION EFFLUX PROTEIN"/>
    <property type="match status" value="1"/>
</dbReference>
<reference evidence="3 4" key="1">
    <citation type="submission" date="2018-05" db="EMBL/GenBank/DDBJ databases">
        <title>Abyssibacter profundi OUC007T gen. nov., sp. nov, a marine bacterium isolated from seawater of the Mariana Trench.</title>
        <authorList>
            <person name="Zhou S."/>
        </authorList>
    </citation>
    <scope>NUCLEOTIDE SEQUENCE [LARGE SCALE GENOMIC DNA]</scope>
    <source>
        <strain evidence="3 4">OUC007</strain>
    </source>
</reference>
<feature type="chain" id="PRO_5016565946" description="TolC family protein" evidence="2">
    <location>
        <begin position="23"/>
        <end position="422"/>
    </location>
</feature>
<dbReference type="EMBL" id="QEQK01000019">
    <property type="protein sequence ID" value="PWN54696.1"/>
    <property type="molecule type" value="Genomic_DNA"/>
</dbReference>
<dbReference type="RefSeq" id="WP_109721504.1">
    <property type="nucleotide sequence ID" value="NZ_QEQK01000019.1"/>
</dbReference>
<evidence type="ECO:0000256" key="1">
    <source>
        <dbReference type="ARBA" id="ARBA00007613"/>
    </source>
</evidence>
<dbReference type="PANTHER" id="PTHR30203:SF24">
    <property type="entry name" value="BLR4935 PROTEIN"/>
    <property type="match status" value="1"/>
</dbReference>
<sequence length="422" mass="45990">MSIHAARQILLAALLLPLSANAVANQLSLETAVDRALASNPSLSSLQFDERALAAESRQAGLIPNPELTISAEDAFGTGQRQALDDLQTTLSLSQVLERGLRVRRVAVADARYDAFGTEQRAERLDVAAETARRFVEVLGLQAKLALANEAVSLADAAESAANDRVRTAKAPDAEVLRARADLARARLVAEDAEHELLTSRRRLAAQWGETGMVDALEAAGDLLALPDTAPLDQLEQRVSENPDLLRFNSLQDIRLAELRLQQERAKPSWTVSAGVRHFARGDDVAGVASLTIPLSFRDRNSGNIAASEARVSQVETDRNAANVQIRTQLFAWLQELRHAHHVVETLQASVIPDSQRALEATRRAYQRGRYGYRELQLARSDVLAAREQLIEAATNAHRFAIEIDRLVGGSQGLLNPAQTAQ</sequence>
<dbReference type="GO" id="GO:0015562">
    <property type="term" value="F:efflux transmembrane transporter activity"/>
    <property type="evidence" value="ECO:0007669"/>
    <property type="project" value="InterPro"/>
</dbReference>